<feature type="transmembrane region" description="Helical" evidence="1">
    <location>
        <begin position="139"/>
        <end position="160"/>
    </location>
</feature>
<protein>
    <recommendedName>
        <fullName evidence="3">Small multi-drug export protein</fullName>
    </recommendedName>
</protein>
<evidence type="ECO:0008006" key="3">
    <source>
        <dbReference type="Google" id="ProtNLM"/>
    </source>
</evidence>
<proteinExistence type="predicted"/>
<comment type="caution">
    <text evidence="2">The sequence shown here is derived from an EMBL/GenBank/DDBJ whole genome shotgun (WGS) entry which is preliminary data.</text>
</comment>
<gene>
    <name evidence="2" type="ORF">SDC9_110984</name>
</gene>
<reference evidence="2" key="1">
    <citation type="submission" date="2019-08" db="EMBL/GenBank/DDBJ databases">
        <authorList>
            <person name="Kucharzyk K."/>
            <person name="Murdoch R.W."/>
            <person name="Higgins S."/>
            <person name="Loffler F."/>
        </authorList>
    </citation>
    <scope>NUCLEOTIDE SEQUENCE</scope>
</reference>
<keyword evidence="1" id="KW-0812">Transmembrane</keyword>
<evidence type="ECO:0000256" key="1">
    <source>
        <dbReference type="SAM" id="Phobius"/>
    </source>
</evidence>
<feature type="transmembrane region" description="Helical" evidence="1">
    <location>
        <begin position="45"/>
        <end position="65"/>
    </location>
</feature>
<keyword evidence="1" id="KW-1133">Transmembrane helix</keyword>
<name>A0A645BGA8_9ZZZZ</name>
<feature type="transmembrane region" description="Helical" evidence="1">
    <location>
        <begin position="102"/>
        <end position="127"/>
    </location>
</feature>
<keyword evidence="1" id="KW-0472">Membrane</keyword>
<dbReference type="EMBL" id="VSSQ01019770">
    <property type="protein sequence ID" value="MPM64098.1"/>
    <property type="molecule type" value="Genomic_DNA"/>
</dbReference>
<dbReference type="Pfam" id="PF06695">
    <property type="entry name" value="Sm_multidrug_ex"/>
    <property type="match status" value="1"/>
</dbReference>
<accession>A0A645BGA8</accession>
<evidence type="ECO:0000313" key="2">
    <source>
        <dbReference type="EMBL" id="MPM64098.1"/>
    </source>
</evidence>
<organism evidence="2">
    <name type="scientific">bioreactor metagenome</name>
    <dbReference type="NCBI Taxonomy" id="1076179"/>
    <lineage>
        <taxon>unclassified sequences</taxon>
        <taxon>metagenomes</taxon>
        <taxon>ecological metagenomes</taxon>
    </lineage>
</organism>
<dbReference type="PANTHER" id="PTHR36007">
    <property type="entry name" value="TRANSPORT PROTEIN-RELATED"/>
    <property type="match status" value="1"/>
</dbReference>
<sequence length="162" mass="17623">MELLNWLTGTPLGKAVFTLLVSMLPVVELRGGIPFGVSLGLNHWVVLLASVAGNLIPVPFIIIYIRRIFKWLRARSPGLDRLVTRLERRAHLKGRVVSKYRLVGLCLLVAIPLPGTGAWTGGLVAAFLDMRLKDALPSIILGVLLAGFAVSGITYGFAFFMS</sequence>
<dbReference type="AlphaFoldDB" id="A0A645BGA8"/>
<dbReference type="PANTHER" id="PTHR36007:SF2">
    <property type="entry name" value="TRANSPORT PROTEIN-RELATED"/>
    <property type="match status" value="1"/>
</dbReference>
<dbReference type="InterPro" id="IPR009577">
    <property type="entry name" value="Sm_multidrug_ex"/>
</dbReference>